<protein>
    <recommendedName>
        <fullName evidence="1">DUF362 domain-containing protein</fullName>
    </recommendedName>
</protein>
<organism evidence="2 3">
    <name type="scientific">Pontiella desulfatans</name>
    <dbReference type="NCBI Taxonomy" id="2750659"/>
    <lineage>
        <taxon>Bacteria</taxon>
        <taxon>Pseudomonadati</taxon>
        <taxon>Kiritimatiellota</taxon>
        <taxon>Kiritimatiellia</taxon>
        <taxon>Kiritimatiellales</taxon>
        <taxon>Pontiellaceae</taxon>
        <taxon>Pontiella</taxon>
    </lineage>
</organism>
<proteinExistence type="predicted"/>
<keyword evidence="3" id="KW-1185">Reference proteome</keyword>
<dbReference type="Pfam" id="PF04015">
    <property type="entry name" value="DUF362"/>
    <property type="match status" value="1"/>
</dbReference>
<dbReference type="AlphaFoldDB" id="A0A6C2UAU4"/>
<dbReference type="InterPro" id="IPR007160">
    <property type="entry name" value="DUF362"/>
</dbReference>
<name>A0A6C2UAU4_PONDE</name>
<feature type="domain" description="DUF362" evidence="1">
    <location>
        <begin position="44"/>
        <end position="249"/>
    </location>
</feature>
<accession>A0A6C2UAU4</accession>
<evidence type="ECO:0000313" key="2">
    <source>
        <dbReference type="EMBL" id="VGO16484.1"/>
    </source>
</evidence>
<dbReference type="EMBL" id="CAAHFG010000003">
    <property type="protein sequence ID" value="VGO16484.1"/>
    <property type="molecule type" value="Genomic_DNA"/>
</dbReference>
<evidence type="ECO:0000313" key="3">
    <source>
        <dbReference type="Proteomes" id="UP000366872"/>
    </source>
</evidence>
<reference evidence="2 3" key="1">
    <citation type="submission" date="2019-04" db="EMBL/GenBank/DDBJ databases">
        <authorList>
            <person name="Van Vliet M D."/>
        </authorList>
    </citation>
    <scope>NUCLEOTIDE SEQUENCE [LARGE SCALE GENOMIC DNA]</scope>
    <source>
        <strain evidence="2 3">F1</strain>
    </source>
</reference>
<dbReference type="RefSeq" id="WP_136081984.1">
    <property type="nucleotide sequence ID" value="NZ_CAAHFG010000003.1"/>
</dbReference>
<gene>
    <name evidence="2" type="ORF">PDESU_05075</name>
</gene>
<dbReference type="Proteomes" id="UP000366872">
    <property type="component" value="Unassembled WGS sequence"/>
</dbReference>
<sequence length="398" mass="42546">MTDNPLNPNPERPEVHVVHGADAYANTLTVLDAFDLTAVNGKTVLLKPNVGRMSEVGSGVNTNPKVVAAAIDAFRAAGAIVSIGESPITGVKTMEAFELSGIADVAREKDCPLIDMDERKPVITPVPEGKVIDSLKICADVFDFDFVVSIPVMKIHMHTGATLSIKNMKGCLWRRSKVDLHMLPQLEGTTDKSLDIAIGDMAGVLRPHFALIDGSIGLEGLGPGAGTPKELNVVLAGGDGFAADAVACRLMGRKAEEIPHLRIGAANGFGIIDLDRIRVSPDSWQDYASEFKAAPKNLSFEFPNIEVLDKNSCSACQSTLLLFLQRFGESLADYIPEDEPLRVAIGKGHDELPDGTLCIGQCTIRQKEGGIFVPGCPPVGSQIFKTLQQHAEDESSNP</sequence>
<evidence type="ECO:0000259" key="1">
    <source>
        <dbReference type="Pfam" id="PF04015"/>
    </source>
</evidence>